<dbReference type="SUPFAM" id="SSF56112">
    <property type="entry name" value="Protein kinase-like (PK-like)"/>
    <property type="match status" value="2"/>
</dbReference>
<dbReference type="GO" id="GO:0005524">
    <property type="term" value="F:ATP binding"/>
    <property type="evidence" value="ECO:0007669"/>
    <property type="project" value="UniProtKB-UniRule"/>
</dbReference>
<gene>
    <name evidence="16" type="ORF">KC19_2G230300</name>
</gene>
<feature type="domain" description="Protein kinase" evidence="15">
    <location>
        <begin position="276"/>
        <end position="555"/>
    </location>
</feature>
<evidence type="ECO:0000256" key="10">
    <source>
        <dbReference type="ARBA" id="ARBA00022989"/>
    </source>
</evidence>
<keyword evidence="5" id="KW-0812">Transmembrane</keyword>
<dbReference type="Proteomes" id="UP000822688">
    <property type="component" value="Chromosome 2"/>
</dbReference>
<dbReference type="InterPro" id="IPR000719">
    <property type="entry name" value="Prot_kinase_dom"/>
</dbReference>
<evidence type="ECO:0000256" key="3">
    <source>
        <dbReference type="ARBA" id="ARBA00022527"/>
    </source>
</evidence>
<dbReference type="InterPro" id="IPR051681">
    <property type="entry name" value="Ser/Thr_Kinases-Pseudokinases"/>
</dbReference>
<accession>A0A8T0IZF0</accession>
<dbReference type="Gene3D" id="1.10.510.10">
    <property type="entry name" value="Transferase(Phosphotransferase) domain 1"/>
    <property type="match status" value="2"/>
</dbReference>
<dbReference type="AlphaFoldDB" id="A0A8T0IZF0"/>
<dbReference type="InterPro" id="IPR011009">
    <property type="entry name" value="Kinase-like_dom_sf"/>
</dbReference>
<dbReference type="Pfam" id="PF00069">
    <property type="entry name" value="Pkinase"/>
    <property type="match status" value="1"/>
</dbReference>
<evidence type="ECO:0000256" key="6">
    <source>
        <dbReference type="ARBA" id="ARBA00022729"/>
    </source>
</evidence>
<dbReference type="GO" id="GO:0004674">
    <property type="term" value="F:protein serine/threonine kinase activity"/>
    <property type="evidence" value="ECO:0007669"/>
    <property type="project" value="UniProtKB-KW"/>
</dbReference>
<dbReference type="CDD" id="cd13999">
    <property type="entry name" value="STKc_MAP3K-like"/>
    <property type="match status" value="1"/>
</dbReference>
<feature type="domain" description="Protein kinase" evidence="15">
    <location>
        <begin position="577"/>
        <end position="831"/>
    </location>
</feature>
<dbReference type="SMART" id="SM00220">
    <property type="entry name" value="S_TKc"/>
    <property type="match status" value="2"/>
</dbReference>
<protein>
    <recommendedName>
        <fullName evidence="15">Protein kinase domain-containing protein</fullName>
    </recommendedName>
</protein>
<keyword evidence="6" id="KW-0732">Signal</keyword>
<dbReference type="InterPro" id="IPR001245">
    <property type="entry name" value="Ser-Thr/Tyr_kinase_cat_dom"/>
</dbReference>
<dbReference type="Gene3D" id="3.30.200.20">
    <property type="entry name" value="Phosphorylase Kinase, domain 1"/>
    <property type="match status" value="1"/>
</dbReference>
<keyword evidence="4" id="KW-0808">Transferase</keyword>
<comment type="caution">
    <text evidence="16">The sequence shown here is derived from an EMBL/GenBank/DDBJ whole genome shotgun (WGS) entry which is preliminary data.</text>
</comment>
<dbReference type="FunFam" id="1.10.510.10:FF:000240">
    <property type="entry name" value="Lectin-domain containing receptor kinase A4.3"/>
    <property type="match status" value="1"/>
</dbReference>
<sequence length="888" mass="101589">MMMTFGNFRNKLSDLFKSKTTEVDNPAITGGLATTEVDTPAITGGQATTESGENPQFYLRLTTQCTKKVQSMVASTSLKFNHEQCEYLAHKLEKTVRSAHSYHEQLTSTLYFEFASGEDRERCLEIFKLVFALTQEVETFILGCSEETWVQSAILLAIASDVHIASLCFHLEFCTTVLSKRKVSGGTPVLTDAEISSLHKSESGIVKEMSQRDRRSLDMNLRALENQVSRKPGGADQEHILVLRERLKSTMLIPSAELPEANQLGSRPGFIRMSSLKQITKLGSGSFGDVHKMNWLGFEVARKTFHGSSAPDFEREIQILEGLCHPNIVSLLGYTRNTRKCYLIMELMDGDLYSLMQERLELGNGGLPFSISEAVHMMLQVAEGMLFLHEKQIVHRDLKSQNILVKHMGINNVHVKVADFGLSRTKENSRTYSIQTLNQGTSRWMAPEMIHLMNEDGHVESHREDLLKYPFKVDVYSFGMVCFEILTGDLPFPSLTPREVKMKVLRGDRPQLSDDCPERLRSLIESCWSSKPDERPRFDYICAELRHLKCAHYMTSIWIKAPRCFRFEKIKRMTKDFAAHNWIGRSYGPRKVYKGEMVDRGEAVAVKCYEGISFSYNYRNEMAVLPQLHHKNVVDYAGFCSDVEGILVFEYMENGSLDKWLFDDARKVKMTWRVRRDICLEVANGIQYLHSVSQRRIVHRDIKPGHILLDQNLKPKITDFSLAYFLPDDKSETKADRVAGTSGYIAPEYRVHKEISQKCDVFSFGVVLFEIVGGRRSYVDLFPELFQKQVYDFHVFETYDVRRINMLIDRTLELQPDEEIEAVRILKIALLCVQSSPVERPDMGLVVAMLHGRLDVNISRLTAESSFCLRYPRLSKEPEICRILVGKR</sequence>
<keyword evidence="2" id="KW-1003">Cell membrane</keyword>
<evidence type="ECO:0000256" key="7">
    <source>
        <dbReference type="ARBA" id="ARBA00022741"/>
    </source>
</evidence>
<evidence type="ECO:0000256" key="13">
    <source>
        <dbReference type="ARBA" id="ARBA00023180"/>
    </source>
</evidence>
<dbReference type="InterPro" id="IPR017441">
    <property type="entry name" value="Protein_kinase_ATP_BS"/>
</dbReference>
<feature type="binding site" evidence="14">
    <location>
        <position position="303"/>
    </location>
    <ligand>
        <name>ATP</name>
        <dbReference type="ChEBI" id="CHEBI:30616"/>
    </ligand>
</feature>
<evidence type="ECO:0000313" key="17">
    <source>
        <dbReference type="Proteomes" id="UP000822688"/>
    </source>
</evidence>
<keyword evidence="3" id="KW-0723">Serine/threonine-protein kinase</keyword>
<dbReference type="PROSITE" id="PS00107">
    <property type="entry name" value="PROTEIN_KINASE_ATP"/>
    <property type="match status" value="1"/>
</dbReference>
<evidence type="ECO:0000256" key="4">
    <source>
        <dbReference type="ARBA" id="ARBA00022679"/>
    </source>
</evidence>
<evidence type="ECO:0000256" key="2">
    <source>
        <dbReference type="ARBA" id="ARBA00022475"/>
    </source>
</evidence>
<keyword evidence="12" id="KW-0675">Receptor</keyword>
<evidence type="ECO:0000256" key="9">
    <source>
        <dbReference type="ARBA" id="ARBA00022840"/>
    </source>
</evidence>
<dbReference type="PROSITE" id="PS50011">
    <property type="entry name" value="PROTEIN_KINASE_DOM"/>
    <property type="match status" value="2"/>
</dbReference>
<dbReference type="PANTHER" id="PTHR44329:SF260">
    <property type="entry name" value="PROTEIN KINASE DOMAIN-CONTAINING PROTEIN"/>
    <property type="match status" value="1"/>
</dbReference>
<organism evidence="16 17">
    <name type="scientific">Ceratodon purpureus</name>
    <name type="common">Fire moss</name>
    <name type="synonym">Dicranum purpureum</name>
    <dbReference type="NCBI Taxonomy" id="3225"/>
    <lineage>
        <taxon>Eukaryota</taxon>
        <taxon>Viridiplantae</taxon>
        <taxon>Streptophyta</taxon>
        <taxon>Embryophyta</taxon>
        <taxon>Bryophyta</taxon>
        <taxon>Bryophytina</taxon>
        <taxon>Bryopsida</taxon>
        <taxon>Dicranidae</taxon>
        <taxon>Pseudoditrichales</taxon>
        <taxon>Ditrichaceae</taxon>
        <taxon>Ceratodon</taxon>
    </lineage>
</organism>
<evidence type="ECO:0000256" key="14">
    <source>
        <dbReference type="PROSITE-ProRule" id="PRU10141"/>
    </source>
</evidence>
<keyword evidence="17" id="KW-1185">Reference proteome</keyword>
<keyword evidence="10" id="KW-1133">Transmembrane helix</keyword>
<dbReference type="InterPro" id="IPR008271">
    <property type="entry name" value="Ser/Thr_kinase_AS"/>
</dbReference>
<dbReference type="PANTHER" id="PTHR44329">
    <property type="entry name" value="SERINE/THREONINE-PROTEIN KINASE TNNI3K-RELATED"/>
    <property type="match status" value="1"/>
</dbReference>
<evidence type="ECO:0000313" key="16">
    <source>
        <dbReference type="EMBL" id="KAG0588269.1"/>
    </source>
</evidence>
<evidence type="ECO:0000256" key="11">
    <source>
        <dbReference type="ARBA" id="ARBA00023136"/>
    </source>
</evidence>
<evidence type="ECO:0000256" key="1">
    <source>
        <dbReference type="ARBA" id="ARBA00004251"/>
    </source>
</evidence>
<comment type="subcellular location">
    <subcellularLocation>
        <location evidence="1">Cell membrane</location>
        <topology evidence="1">Single-pass type I membrane protein</topology>
    </subcellularLocation>
</comment>
<dbReference type="PROSITE" id="PS00108">
    <property type="entry name" value="PROTEIN_KINASE_ST"/>
    <property type="match status" value="1"/>
</dbReference>
<evidence type="ECO:0000256" key="12">
    <source>
        <dbReference type="ARBA" id="ARBA00023170"/>
    </source>
</evidence>
<evidence type="ECO:0000259" key="15">
    <source>
        <dbReference type="PROSITE" id="PS50011"/>
    </source>
</evidence>
<keyword evidence="13" id="KW-0325">Glycoprotein</keyword>
<reference evidence="16" key="1">
    <citation type="submission" date="2020-06" db="EMBL/GenBank/DDBJ databases">
        <title>WGS assembly of Ceratodon purpureus strain R40.</title>
        <authorList>
            <person name="Carey S.B."/>
            <person name="Jenkins J."/>
            <person name="Shu S."/>
            <person name="Lovell J.T."/>
            <person name="Sreedasyam A."/>
            <person name="Maumus F."/>
            <person name="Tiley G.P."/>
            <person name="Fernandez-Pozo N."/>
            <person name="Barry K."/>
            <person name="Chen C."/>
            <person name="Wang M."/>
            <person name="Lipzen A."/>
            <person name="Daum C."/>
            <person name="Saski C.A."/>
            <person name="Payton A.C."/>
            <person name="Mcbreen J.C."/>
            <person name="Conrad R.E."/>
            <person name="Kollar L.M."/>
            <person name="Olsson S."/>
            <person name="Huttunen S."/>
            <person name="Landis J.B."/>
            <person name="Wickett N.J."/>
            <person name="Johnson M.G."/>
            <person name="Rensing S.A."/>
            <person name="Grimwood J."/>
            <person name="Schmutz J."/>
            <person name="Mcdaniel S.F."/>
        </authorList>
    </citation>
    <scope>NUCLEOTIDE SEQUENCE</scope>
    <source>
        <strain evidence="16">R40</strain>
    </source>
</reference>
<dbReference type="GO" id="GO:0005886">
    <property type="term" value="C:plasma membrane"/>
    <property type="evidence" value="ECO:0007669"/>
    <property type="project" value="UniProtKB-SubCell"/>
</dbReference>
<evidence type="ECO:0000256" key="8">
    <source>
        <dbReference type="ARBA" id="ARBA00022777"/>
    </source>
</evidence>
<dbReference type="GO" id="GO:0002229">
    <property type="term" value="P:defense response to oomycetes"/>
    <property type="evidence" value="ECO:0007669"/>
    <property type="project" value="UniProtKB-ARBA"/>
</dbReference>
<keyword evidence="9 14" id="KW-0067">ATP-binding</keyword>
<proteinExistence type="predicted"/>
<keyword evidence="8" id="KW-0418">Kinase</keyword>
<keyword evidence="7 14" id="KW-0547">Nucleotide-binding</keyword>
<dbReference type="EMBL" id="CM026422">
    <property type="protein sequence ID" value="KAG0588269.1"/>
    <property type="molecule type" value="Genomic_DNA"/>
</dbReference>
<name>A0A8T0IZF0_CERPU</name>
<dbReference type="Pfam" id="PF07714">
    <property type="entry name" value="PK_Tyr_Ser-Thr"/>
    <property type="match status" value="1"/>
</dbReference>
<evidence type="ECO:0000256" key="5">
    <source>
        <dbReference type="ARBA" id="ARBA00022692"/>
    </source>
</evidence>
<keyword evidence="11" id="KW-0472">Membrane</keyword>